<accession>A0ABN6SQK1</accession>
<dbReference type="Proteomes" id="UP001060771">
    <property type="component" value="Chromosome"/>
</dbReference>
<dbReference type="InterPro" id="IPR006067">
    <property type="entry name" value="NO2/SO3_Rdtase_4Fe4S_dom"/>
</dbReference>
<dbReference type="InterPro" id="IPR051329">
    <property type="entry name" value="NIR_SIR_4Fe-4S"/>
</dbReference>
<dbReference type="Pfam" id="PF01077">
    <property type="entry name" value="NIR_SIR"/>
    <property type="match status" value="2"/>
</dbReference>
<evidence type="ECO:0008006" key="11">
    <source>
        <dbReference type="Google" id="ProtNLM"/>
    </source>
</evidence>
<keyword evidence="3" id="KW-0479">Metal-binding</keyword>
<protein>
    <recommendedName>
        <fullName evidence="11">Nitrite/sulfite reductase</fullName>
    </recommendedName>
</protein>
<dbReference type="Gene3D" id="3.30.413.10">
    <property type="entry name" value="Sulfite Reductase Hemoprotein, domain 1"/>
    <property type="match status" value="2"/>
</dbReference>
<dbReference type="EMBL" id="AP026830">
    <property type="protein sequence ID" value="BDR91301.1"/>
    <property type="molecule type" value="Genomic_DNA"/>
</dbReference>
<organism evidence="9 10">
    <name type="scientific">Vulcanisaeta souniana JCM 11219</name>
    <dbReference type="NCBI Taxonomy" id="1293586"/>
    <lineage>
        <taxon>Archaea</taxon>
        <taxon>Thermoproteota</taxon>
        <taxon>Thermoprotei</taxon>
        <taxon>Thermoproteales</taxon>
        <taxon>Thermoproteaceae</taxon>
        <taxon>Vulcanisaeta</taxon>
    </lineage>
</organism>
<proteinExistence type="predicted"/>
<dbReference type="InterPro" id="IPR036136">
    <property type="entry name" value="Nit/Sulf_reduc_fer-like_dom_sf"/>
</dbReference>
<evidence type="ECO:0000259" key="7">
    <source>
        <dbReference type="Pfam" id="PF01077"/>
    </source>
</evidence>
<dbReference type="SUPFAM" id="SSF56014">
    <property type="entry name" value="Nitrite and sulphite reductase 4Fe-4S domain-like"/>
    <property type="match status" value="2"/>
</dbReference>
<keyword evidence="6" id="KW-0411">Iron-sulfur</keyword>
<dbReference type="Pfam" id="PF03460">
    <property type="entry name" value="NIR_SIR_ferr"/>
    <property type="match status" value="1"/>
</dbReference>
<dbReference type="Gene3D" id="3.90.480.10">
    <property type="entry name" value="Sulfite Reductase Hemoprotein,Domain 2"/>
    <property type="match status" value="1"/>
</dbReference>
<feature type="domain" description="Nitrite/sulphite reductase 4Fe-4S" evidence="7">
    <location>
        <begin position="339"/>
        <end position="460"/>
    </location>
</feature>
<dbReference type="SUPFAM" id="SSF55124">
    <property type="entry name" value="Nitrite/Sulfite reductase N-terminal domain-like"/>
    <property type="match status" value="2"/>
</dbReference>
<dbReference type="InterPro" id="IPR045854">
    <property type="entry name" value="NO2/SO3_Rdtase_4Fe4S_sf"/>
</dbReference>
<dbReference type="PROSITE" id="PS00365">
    <property type="entry name" value="NIR_SIR"/>
    <property type="match status" value="1"/>
</dbReference>
<keyword evidence="4" id="KW-0560">Oxidoreductase</keyword>
<evidence type="ECO:0000256" key="3">
    <source>
        <dbReference type="ARBA" id="ARBA00022723"/>
    </source>
</evidence>
<gene>
    <name evidence="9" type="ORF">Vsou_03940</name>
</gene>
<keyword evidence="10" id="KW-1185">Reference proteome</keyword>
<feature type="domain" description="Nitrite/sulphite reductase 4Fe-4S" evidence="7">
    <location>
        <begin position="103"/>
        <end position="243"/>
    </location>
</feature>
<evidence type="ECO:0000256" key="5">
    <source>
        <dbReference type="ARBA" id="ARBA00023004"/>
    </source>
</evidence>
<dbReference type="PANTHER" id="PTHR32439:SF9">
    <property type="entry name" value="BLR3264 PROTEIN"/>
    <property type="match status" value="1"/>
</dbReference>
<dbReference type="InterPro" id="IPR005117">
    <property type="entry name" value="NiRdtase/SiRdtase_haem-b_fer"/>
</dbReference>
<keyword evidence="2" id="KW-0349">Heme</keyword>
<feature type="domain" description="Nitrite/Sulfite reductase ferredoxin-like" evidence="8">
    <location>
        <begin position="269"/>
        <end position="309"/>
    </location>
</feature>
<sequence>MSSFKYSDVYRVVYPRRHEGIYKNRGDNPWVSIRIRQGVGRDPSKWFSNQLKVIAEVSRVYGDGRAMLGTRGDIEIFKVDFRLFDEVVTKLKEVGLDPRDSCGNSVRNPIPCTSQFCPYAHINAEALSTFIGDYFRYRSEYEQPSLSHRIKISISACERTCAVPVAQDIGIVAKPNGKFDVYLGGGIGEHAFSAKLAFTDVDAEDLLPVCVGVAEVFRRSGERRGFKWVVKLRGLDKVKEEVMAIAREVKSKLPKPPDLAPRFIKSRIVKAPYPTGWVTADELIKLADVAEKYGFGYVLLFNNQSVYIPIREEVNKIEELNNYGIRDPGPIYPEGPITVACLGNELCPPGLIDTTGLGRKIHVHLSRLNEPIRVGISGCTHDCGMSWVSDIGFEPFGSKTRILITMGGSPTALGFVIGTVDPGDAELAAQVLLEMYRESGIHGVRDLMTKVGVNTIRSKLTKSVPSFKPPDKDIGIVFGPD</sequence>
<evidence type="ECO:0000313" key="10">
    <source>
        <dbReference type="Proteomes" id="UP001060771"/>
    </source>
</evidence>
<keyword evidence="5" id="KW-0408">Iron</keyword>
<name>A0ABN6SQK1_9CREN</name>
<evidence type="ECO:0000313" key="9">
    <source>
        <dbReference type="EMBL" id="BDR91301.1"/>
    </source>
</evidence>
<dbReference type="InterPro" id="IPR006066">
    <property type="entry name" value="NO2/SO3_Rdtase_FeS/sirohaem_BS"/>
</dbReference>
<evidence type="ECO:0000256" key="4">
    <source>
        <dbReference type="ARBA" id="ARBA00023002"/>
    </source>
</evidence>
<reference evidence="10" key="1">
    <citation type="submission" date="2022-09" db="EMBL/GenBank/DDBJ databases">
        <title>Complete genome sequence of Vulcanisaeta souniana.</title>
        <authorList>
            <person name="Kato S."/>
            <person name="Itoh T."/>
            <person name="Ohkuma M."/>
        </authorList>
    </citation>
    <scope>NUCLEOTIDE SEQUENCE [LARGE SCALE GENOMIC DNA]</scope>
    <source>
        <strain evidence="10">JCM 11219</strain>
    </source>
</reference>
<dbReference type="PANTHER" id="PTHR32439">
    <property type="entry name" value="FERREDOXIN--NITRITE REDUCTASE, CHLOROPLASTIC"/>
    <property type="match status" value="1"/>
</dbReference>
<keyword evidence="1" id="KW-0004">4Fe-4S</keyword>
<evidence type="ECO:0000259" key="8">
    <source>
        <dbReference type="Pfam" id="PF03460"/>
    </source>
</evidence>
<evidence type="ECO:0000256" key="2">
    <source>
        <dbReference type="ARBA" id="ARBA00022617"/>
    </source>
</evidence>
<evidence type="ECO:0000256" key="6">
    <source>
        <dbReference type="ARBA" id="ARBA00023014"/>
    </source>
</evidence>
<evidence type="ECO:0000256" key="1">
    <source>
        <dbReference type="ARBA" id="ARBA00022485"/>
    </source>
</evidence>